<sequence>MKKYQAIIFDCGGVIFDFSPDNVFNHWAMVSGEDVDVIRQRFVLDEKYHKFEKGEIDAVLFRKHTLNMLELKISDEDFDNGWNSIYMDSVHGIEQLLQELKSQYRLVALTNTNEIHARKWPILYASLLRHFERVFSSHEIQARKPERKAFEIVLEHLELNADDVIFLDDNPEYVQAASNMDIAGIHVTSFKQMVEELRNLGVRI</sequence>
<dbReference type="InterPro" id="IPR036412">
    <property type="entry name" value="HAD-like_sf"/>
</dbReference>
<proteinExistence type="predicted"/>
<organism evidence="1 2">
    <name type="scientific">candidate division WOR_3 bacterium SM23_42</name>
    <dbReference type="NCBI Taxonomy" id="1703779"/>
    <lineage>
        <taxon>Bacteria</taxon>
        <taxon>Bacteria division WOR-3</taxon>
    </lineage>
</organism>
<dbReference type="InterPro" id="IPR023198">
    <property type="entry name" value="PGP-like_dom2"/>
</dbReference>
<accession>A0A0S8FQP9</accession>
<dbReference type="SUPFAM" id="SSF56784">
    <property type="entry name" value="HAD-like"/>
    <property type="match status" value="1"/>
</dbReference>
<protein>
    <recommendedName>
        <fullName evidence="3">Haloacid dehalogenase</fullName>
    </recommendedName>
</protein>
<name>A0A0S8FQP9_UNCW3</name>
<dbReference type="PANTHER" id="PTHR43611:SF3">
    <property type="entry name" value="FLAVIN MONONUCLEOTIDE HYDROLASE 1, CHLOROPLATIC"/>
    <property type="match status" value="1"/>
</dbReference>
<dbReference type="PANTHER" id="PTHR43611">
    <property type="entry name" value="ALPHA-D-GLUCOSE 1-PHOSPHATE PHOSPHATASE"/>
    <property type="match status" value="1"/>
</dbReference>
<evidence type="ECO:0008006" key="3">
    <source>
        <dbReference type="Google" id="ProtNLM"/>
    </source>
</evidence>
<reference evidence="1 2" key="1">
    <citation type="journal article" date="2015" name="Microbiome">
        <title>Genomic resolution of linkages in carbon, nitrogen, and sulfur cycling among widespread estuary sediment bacteria.</title>
        <authorList>
            <person name="Baker B.J."/>
            <person name="Lazar C.S."/>
            <person name="Teske A.P."/>
            <person name="Dick G.J."/>
        </authorList>
    </citation>
    <scope>NUCLEOTIDE SEQUENCE [LARGE SCALE GENOMIC DNA]</scope>
    <source>
        <strain evidence="1">SM23_42</strain>
    </source>
</reference>
<dbReference type="InterPro" id="IPR023214">
    <property type="entry name" value="HAD_sf"/>
</dbReference>
<dbReference type="SFLD" id="SFLDG01129">
    <property type="entry name" value="C1.5:_HAD__Beta-PGM__Phosphata"/>
    <property type="match status" value="1"/>
</dbReference>
<dbReference type="SFLD" id="SFLDS00003">
    <property type="entry name" value="Haloacid_Dehalogenase"/>
    <property type="match status" value="1"/>
</dbReference>
<dbReference type="InterPro" id="IPR006439">
    <property type="entry name" value="HAD-SF_hydro_IA"/>
</dbReference>
<dbReference type="EMBL" id="LJUJ01000020">
    <property type="protein sequence ID" value="KPK63049.1"/>
    <property type="molecule type" value="Genomic_DNA"/>
</dbReference>
<dbReference type="Gene3D" id="3.40.50.1000">
    <property type="entry name" value="HAD superfamily/HAD-like"/>
    <property type="match status" value="1"/>
</dbReference>
<dbReference type="Pfam" id="PF00702">
    <property type="entry name" value="Hydrolase"/>
    <property type="match status" value="1"/>
</dbReference>
<dbReference type="STRING" id="1703779.AMJ83_08725"/>
<evidence type="ECO:0000313" key="1">
    <source>
        <dbReference type="EMBL" id="KPK63049.1"/>
    </source>
</evidence>
<dbReference type="Proteomes" id="UP000051373">
    <property type="component" value="Unassembled WGS sequence"/>
</dbReference>
<dbReference type="Gene3D" id="1.10.150.240">
    <property type="entry name" value="Putative phosphatase, domain 2"/>
    <property type="match status" value="1"/>
</dbReference>
<dbReference type="AlphaFoldDB" id="A0A0S8FQP9"/>
<evidence type="ECO:0000313" key="2">
    <source>
        <dbReference type="Proteomes" id="UP000051373"/>
    </source>
</evidence>
<gene>
    <name evidence="1" type="ORF">AMJ83_08725</name>
</gene>
<comment type="caution">
    <text evidence="1">The sequence shown here is derived from an EMBL/GenBank/DDBJ whole genome shotgun (WGS) entry which is preliminary data.</text>
</comment>
<dbReference type="CDD" id="cd02603">
    <property type="entry name" value="HAD_sEH-N_like"/>
    <property type="match status" value="1"/>
</dbReference>
<dbReference type="NCBIfam" id="TIGR01509">
    <property type="entry name" value="HAD-SF-IA-v3"/>
    <property type="match status" value="1"/>
</dbReference>